<evidence type="ECO:0000256" key="5">
    <source>
        <dbReference type="ARBA" id="ARBA00023136"/>
    </source>
</evidence>
<proteinExistence type="predicted"/>
<evidence type="ECO:0000256" key="1">
    <source>
        <dbReference type="ARBA" id="ARBA00004651"/>
    </source>
</evidence>
<comment type="subcellular location">
    <subcellularLocation>
        <location evidence="1">Cell membrane</location>
        <topology evidence="1">Multi-pass membrane protein</topology>
    </subcellularLocation>
</comment>
<sequence>MKISIKNKITIAMLVVILTSVSSLGFFAYKKSKEILIEDIKHKNFTTLDNIYNYFFQNFMEGMEYTVNHWADNQYIVSYKKNPGDPKTVNKMPEGLHGIANKWKGIVEANPDIGWMYFGVQEDGSFLISPIDPSITESYDPREREWYIQATENPDRVIWTDPYVDAGESSLIVVTVAKAVLKQDDLVGVIGIDIKLDKFSEITKNLVFGDEGYLMLISNEGDIYAHPDDDLLMDTAKNEDWFQEILMGDSGTKMFTSTEGKNKIITYLTIPQTNWKLVGITTVDIIEMITPIKNQVVMIALISIAIAFIIGYILSLIVTRPVGEIMKVIHKISKGEMGVRADIQSRDEFKVLGNKFNEMLVEIEGLLKERDLNVKKLIDKNKEIMGQNDEILAFSEETEALNEELSYLLNEIRNNYLSTVKALANSIEAKDSYTRGHCERVRNISLAIGKVMGLNQEEINNLEFASLLHDIGKIGIPLEILNKEGFISAEALETVQKHPQIAYNILSDVEFLKESREIIYQHHERVDGKGYPRGLKGEEISLPAKILAVADAYDAMTSTRPYRKISLTKEEALEELEAVKGRQLDIEVVDTFIKILKENQIEIDA</sequence>
<dbReference type="PROSITE" id="PS50885">
    <property type="entry name" value="HAMP"/>
    <property type="match status" value="1"/>
</dbReference>
<dbReference type="Pfam" id="PF02743">
    <property type="entry name" value="dCache_1"/>
    <property type="match status" value="1"/>
</dbReference>
<name>A0A1I0AUM7_9FIRM</name>
<evidence type="ECO:0000256" key="2">
    <source>
        <dbReference type="ARBA" id="ARBA00022475"/>
    </source>
</evidence>
<dbReference type="Gene3D" id="1.10.3210.10">
    <property type="entry name" value="Hypothetical protein af1432"/>
    <property type="match status" value="1"/>
</dbReference>
<accession>A0A1I0AUM7</accession>
<dbReference type="PANTHER" id="PTHR43155">
    <property type="entry name" value="CYCLIC DI-GMP PHOSPHODIESTERASE PA4108-RELATED"/>
    <property type="match status" value="1"/>
</dbReference>
<evidence type="ECO:0000256" key="3">
    <source>
        <dbReference type="ARBA" id="ARBA00022692"/>
    </source>
</evidence>
<organism evidence="9 10">
    <name type="scientific">Natronincola peptidivorans</name>
    <dbReference type="NCBI Taxonomy" id="426128"/>
    <lineage>
        <taxon>Bacteria</taxon>
        <taxon>Bacillati</taxon>
        <taxon>Bacillota</taxon>
        <taxon>Clostridia</taxon>
        <taxon>Peptostreptococcales</taxon>
        <taxon>Natronincolaceae</taxon>
        <taxon>Natronincola</taxon>
    </lineage>
</organism>
<evidence type="ECO:0000256" key="4">
    <source>
        <dbReference type="ARBA" id="ARBA00022989"/>
    </source>
</evidence>
<dbReference type="GO" id="GO:0007165">
    <property type="term" value="P:signal transduction"/>
    <property type="evidence" value="ECO:0007669"/>
    <property type="project" value="InterPro"/>
</dbReference>
<dbReference type="SUPFAM" id="SSF103190">
    <property type="entry name" value="Sensory domain-like"/>
    <property type="match status" value="1"/>
</dbReference>
<dbReference type="Pfam" id="PF00672">
    <property type="entry name" value="HAMP"/>
    <property type="match status" value="1"/>
</dbReference>
<dbReference type="InterPro" id="IPR029151">
    <property type="entry name" value="Sensor-like_sf"/>
</dbReference>
<feature type="transmembrane region" description="Helical" evidence="6">
    <location>
        <begin position="296"/>
        <end position="318"/>
    </location>
</feature>
<dbReference type="InterPro" id="IPR003607">
    <property type="entry name" value="HD/PDEase_dom"/>
</dbReference>
<gene>
    <name evidence="9" type="ORF">SAMN05660297_01059</name>
</gene>
<protein>
    <submittedName>
        <fullName evidence="9">HD-GYP domain</fullName>
    </submittedName>
</protein>
<dbReference type="InterPro" id="IPR033479">
    <property type="entry name" value="dCache_1"/>
</dbReference>
<dbReference type="PANTHER" id="PTHR43155:SF2">
    <property type="entry name" value="CYCLIC DI-GMP PHOSPHODIESTERASE PA4108"/>
    <property type="match status" value="1"/>
</dbReference>
<dbReference type="SMART" id="SM00471">
    <property type="entry name" value="HDc"/>
    <property type="match status" value="1"/>
</dbReference>
<dbReference type="GO" id="GO:0005886">
    <property type="term" value="C:plasma membrane"/>
    <property type="evidence" value="ECO:0007669"/>
    <property type="project" value="UniProtKB-SubCell"/>
</dbReference>
<dbReference type="STRING" id="426128.SAMN05660297_01059"/>
<dbReference type="InterPro" id="IPR003660">
    <property type="entry name" value="HAMP_dom"/>
</dbReference>
<dbReference type="Gene3D" id="6.10.340.10">
    <property type="match status" value="1"/>
</dbReference>
<keyword evidence="2" id="KW-1003">Cell membrane</keyword>
<reference evidence="9 10" key="1">
    <citation type="submission" date="2016-10" db="EMBL/GenBank/DDBJ databases">
        <authorList>
            <person name="de Groot N.N."/>
        </authorList>
    </citation>
    <scope>NUCLEOTIDE SEQUENCE [LARGE SCALE GENOMIC DNA]</scope>
    <source>
        <strain evidence="9 10">DSM 18979</strain>
    </source>
</reference>
<evidence type="ECO:0000259" key="8">
    <source>
        <dbReference type="PROSITE" id="PS51832"/>
    </source>
</evidence>
<dbReference type="PROSITE" id="PS51832">
    <property type="entry name" value="HD_GYP"/>
    <property type="match status" value="1"/>
</dbReference>
<evidence type="ECO:0000313" key="10">
    <source>
        <dbReference type="Proteomes" id="UP000199568"/>
    </source>
</evidence>
<evidence type="ECO:0000256" key="6">
    <source>
        <dbReference type="SAM" id="Phobius"/>
    </source>
</evidence>
<dbReference type="Pfam" id="PF13487">
    <property type="entry name" value="HD_5"/>
    <property type="match status" value="1"/>
</dbReference>
<dbReference type="RefSeq" id="WP_090440384.1">
    <property type="nucleotide sequence ID" value="NZ_FOHU01000003.1"/>
</dbReference>
<dbReference type="SUPFAM" id="SSF109604">
    <property type="entry name" value="HD-domain/PDEase-like"/>
    <property type="match status" value="1"/>
</dbReference>
<feature type="transmembrane region" description="Helical" evidence="6">
    <location>
        <begin position="9"/>
        <end position="29"/>
    </location>
</feature>
<dbReference type="OrthoDB" id="9804747at2"/>
<dbReference type="InterPro" id="IPR037522">
    <property type="entry name" value="HD_GYP_dom"/>
</dbReference>
<evidence type="ECO:0000259" key="7">
    <source>
        <dbReference type="PROSITE" id="PS50885"/>
    </source>
</evidence>
<dbReference type="CDD" id="cd00077">
    <property type="entry name" value="HDc"/>
    <property type="match status" value="1"/>
</dbReference>
<dbReference type="AlphaFoldDB" id="A0A1I0AUM7"/>
<keyword evidence="3 6" id="KW-0812">Transmembrane</keyword>
<keyword evidence="10" id="KW-1185">Reference proteome</keyword>
<evidence type="ECO:0000313" key="9">
    <source>
        <dbReference type="EMBL" id="SES97284.1"/>
    </source>
</evidence>
<feature type="domain" description="HAMP" evidence="7">
    <location>
        <begin position="316"/>
        <end position="368"/>
    </location>
</feature>
<dbReference type="EMBL" id="FOHU01000003">
    <property type="protein sequence ID" value="SES97284.1"/>
    <property type="molecule type" value="Genomic_DNA"/>
</dbReference>
<dbReference type="CDD" id="cd12913">
    <property type="entry name" value="PDC1_MCP_like"/>
    <property type="match status" value="1"/>
</dbReference>
<dbReference type="SMART" id="SM00304">
    <property type="entry name" value="HAMP"/>
    <property type="match status" value="1"/>
</dbReference>
<keyword evidence="5 6" id="KW-0472">Membrane</keyword>
<dbReference type="Gene3D" id="3.30.450.20">
    <property type="entry name" value="PAS domain"/>
    <property type="match status" value="1"/>
</dbReference>
<dbReference type="CDD" id="cd18774">
    <property type="entry name" value="PDC2_HK_sensor"/>
    <property type="match status" value="1"/>
</dbReference>
<dbReference type="Proteomes" id="UP000199568">
    <property type="component" value="Unassembled WGS sequence"/>
</dbReference>
<dbReference type="SUPFAM" id="SSF158472">
    <property type="entry name" value="HAMP domain-like"/>
    <property type="match status" value="1"/>
</dbReference>
<feature type="domain" description="HD-GYP" evidence="8">
    <location>
        <begin position="412"/>
        <end position="605"/>
    </location>
</feature>
<dbReference type="CDD" id="cd06225">
    <property type="entry name" value="HAMP"/>
    <property type="match status" value="1"/>
</dbReference>
<keyword evidence="4 6" id="KW-1133">Transmembrane helix</keyword>